<dbReference type="STRING" id="689.VME0621_00107"/>
<dbReference type="PANTHER" id="PTHR35011:SF2">
    <property type="entry name" value="2,3-DIKETO-L-GULONATE TRAP TRANSPORTER SMALL PERMEASE PROTEIN YIAM"/>
    <property type="match status" value="1"/>
</dbReference>
<evidence type="ECO:0000256" key="6">
    <source>
        <dbReference type="ARBA" id="ARBA00022989"/>
    </source>
</evidence>
<dbReference type="KEGG" id="vsh:BSZ05_23575"/>
<evidence type="ECO:0000256" key="3">
    <source>
        <dbReference type="ARBA" id="ARBA00022475"/>
    </source>
</evidence>
<dbReference type="GO" id="GO:0022857">
    <property type="term" value="F:transmembrane transporter activity"/>
    <property type="evidence" value="ECO:0007669"/>
    <property type="project" value="UniProtKB-UniRule"/>
</dbReference>
<dbReference type="EMBL" id="NWTN01000010">
    <property type="protein sequence ID" value="PRQ66723.1"/>
    <property type="molecule type" value="Genomic_DNA"/>
</dbReference>
<evidence type="ECO:0000313" key="15">
    <source>
        <dbReference type="Proteomes" id="UP000238163"/>
    </source>
</evidence>
<organism evidence="12 16">
    <name type="scientific">Vibrio mediterranei</name>
    <dbReference type="NCBI Taxonomy" id="689"/>
    <lineage>
        <taxon>Bacteria</taxon>
        <taxon>Pseudomonadati</taxon>
        <taxon>Pseudomonadota</taxon>
        <taxon>Gammaproteobacteria</taxon>
        <taxon>Vibrionales</taxon>
        <taxon>Vibrionaceae</taxon>
        <taxon>Vibrio</taxon>
    </lineage>
</organism>
<comment type="subunit">
    <text evidence="9">The complex comprises the extracytoplasmic solute receptor protein and the two transmembrane proteins.</text>
</comment>
<reference evidence="14" key="1">
    <citation type="submission" date="2016-12" db="EMBL/GenBank/DDBJ databases">
        <title>Comparative genomic analysis reveals the diversity, evolution, and environmental adaptation strategies of the genus Vibrio.</title>
        <authorList>
            <person name="Lin H."/>
            <person name="Wang X."/>
            <person name="Zhang X.-H."/>
        </authorList>
    </citation>
    <scope>NUCLEOTIDE SEQUENCE [LARGE SCALE GENOMIC DNA]</scope>
    <source>
        <strain evidence="14">QT6D1</strain>
    </source>
</reference>
<evidence type="ECO:0000256" key="2">
    <source>
        <dbReference type="ARBA" id="ARBA00022448"/>
    </source>
</evidence>
<dbReference type="AlphaFoldDB" id="A0A241TBP5"/>
<accession>A0A2S9ZLU0</accession>
<evidence type="ECO:0000256" key="8">
    <source>
        <dbReference type="ARBA" id="ARBA00038436"/>
    </source>
</evidence>
<dbReference type="InterPro" id="IPR007387">
    <property type="entry name" value="TRAP_DctQ"/>
</dbReference>
<evidence type="ECO:0000313" key="12">
    <source>
        <dbReference type="EMBL" id="AYV24779.1"/>
    </source>
</evidence>
<feature type="transmembrane region" description="Helical" evidence="9">
    <location>
        <begin position="95"/>
        <end position="119"/>
    </location>
</feature>
<accession>A0A241TBP5</accession>
<evidence type="ECO:0000259" key="10">
    <source>
        <dbReference type="Pfam" id="PF04290"/>
    </source>
</evidence>
<feature type="transmembrane region" description="Helical" evidence="9">
    <location>
        <begin position="57"/>
        <end position="74"/>
    </location>
</feature>
<comment type="subcellular location">
    <subcellularLocation>
        <location evidence="1 9">Cell inner membrane</location>
        <topology evidence="1 9">Multi-pass membrane protein</topology>
    </subcellularLocation>
</comment>
<keyword evidence="5 9" id="KW-0812">Transmembrane</keyword>
<evidence type="ECO:0000256" key="4">
    <source>
        <dbReference type="ARBA" id="ARBA00022519"/>
    </source>
</evidence>
<keyword evidence="7 9" id="KW-0472">Membrane</keyword>
<dbReference type="EMBL" id="CP018309">
    <property type="protein sequence ID" value="ASI92749.1"/>
    <property type="molecule type" value="Genomic_DNA"/>
</dbReference>
<evidence type="ECO:0000256" key="7">
    <source>
        <dbReference type="ARBA" id="ARBA00023136"/>
    </source>
</evidence>
<evidence type="ECO:0000313" key="16">
    <source>
        <dbReference type="Proteomes" id="UP000279760"/>
    </source>
</evidence>
<evidence type="ECO:0000256" key="1">
    <source>
        <dbReference type="ARBA" id="ARBA00004429"/>
    </source>
</evidence>
<name>A0A241TBP5_9VIBR</name>
<evidence type="ECO:0000256" key="9">
    <source>
        <dbReference type="RuleBase" id="RU369079"/>
    </source>
</evidence>
<sequence length="179" mass="20180">MLKAMENALNTINAPIARWTANIAGFFLLVMTVIVLIQVAFRYILNTPLGWTDESSRFLMIYMTYLCLPIIYLDERNIAMTFVTDKLKGTRIFELLMVFGHVASLILFAVWIYFGYAFYKTGSVMADSLPIPMFVVYAIPPIMLAISCLFALQKLLGALHNLIHFDPAEHNSSAVEAAE</sequence>
<feature type="transmembrane region" description="Helical" evidence="9">
    <location>
        <begin position="21"/>
        <end position="45"/>
    </location>
</feature>
<keyword evidence="15" id="KW-1185">Reference proteome</keyword>
<dbReference type="Pfam" id="PF04290">
    <property type="entry name" value="DctQ"/>
    <property type="match status" value="1"/>
</dbReference>
<dbReference type="GO" id="GO:0005886">
    <property type="term" value="C:plasma membrane"/>
    <property type="evidence" value="ECO:0007669"/>
    <property type="project" value="UniProtKB-SubCell"/>
</dbReference>
<keyword evidence="2 9" id="KW-0813">Transport</keyword>
<dbReference type="GeneID" id="64088935"/>
<evidence type="ECO:0000313" key="13">
    <source>
        <dbReference type="EMBL" id="PRQ66723.1"/>
    </source>
</evidence>
<dbReference type="InterPro" id="IPR055348">
    <property type="entry name" value="DctQ"/>
</dbReference>
<dbReference type="Proteomes" id="UP000197092">
    <property type="component" value="Chromosome 2"/>
</dbReference>
<dbReference type="RefSeq" id="WP_006069616.1">
    <property type="nucleotide sequence ID" value="NZ_CP018309.1"/>
</dbReference>
<dbReference type="PANTHER" id="PTHR35011">
    <property type="entry name" value="2,3-DIKETO-L-GULONATE TRAP TRANSPORTER SMALL PERMEASE PROTEIN YIAM"/>
    <property type="match status" value="1"/>
</dbReference>
<proteinExistence type="inferred from homology"/>
<gene>
    <name evidence="11" type="ORF">BSZ05_23575</name>
    <name evidence="13" type="ORF">COR51_16020</name>
    <name evidence="12" type="ORF">ECB94_26470</name>
</gene>
<reference evidence="11" key="3">
    <citation type="journal article" date="2018" name="BMC Genomics">
        <title>Comparative genomic analysis reveals the evolution and environmental adaptation strategies of vibrios.</title>
        <authorList>
            <person name="Lin H."/>
            <person name="Yu M."/>
            <person name="Wang X."/>
            <person name="Zhang X.H."/>
        </authorList>
    </citation>
    <scope>NUCLEOTIDE SEQUENCE</scope>
    <source>
        <strain evidence="11">QT6D1</strain>
    </source>
</reference>
<dbReference type="GO" id="GO:0015740">
    <property type="term" value="P:C4-dicarboxylate transport"/>
    <property type="evidence" value="ECO:0007669"/>
    <property type="project" value="TreeGrafter"/>
</dbReference>
<keyword evidence="3" id="KW-1003">Cell membrane</keyword>
<reference evidence="12 16" key="5">
    <citation type="submission" date="2018-11" db="EMBL/GenBank/DDBJ databases">
        <title>Complete Genome Sequence of Vbrio mediterranei 117-T6: a Potential Pathogen Bacteria Isolated from the Conchocelis of Pyropia.</title>
        <authorList>
            <person name="Liu Q."/>
        </authorList>
    </citation>
    <scope>NUCLEOTIDE SEQUENCE [LARGE SCALE GENOMIC DNA]</scope>
    <source>
        <strain evidence="12 16">117-T6</strain>
    </source>
</reference>
<evidence type="ECO:0000313" key="14">
    <source>
        <dbReference type="Proteomes" id="UP000197092"/>
    </source>
</evidence>
<reference evidence="13" key="2">
    <citation type="submission" date="2017-09" db="EMBL/GenBank/DDBJ databases">
        <authorList>
            <person name="Girard L."/>
            <person name="Lami R."/>
            <person name="Suzuki M."/>
            <person name="Baudart J."/>
        </authorList>
    </citation>
    <scope>NUCLEOTIDE SEQUENCE</scope>
    <source>
        <strain evidence="13">17LN0615E</strain>
    </source>
</reference>
<dbReference type="Proteomes" id="UP000279760">
    <property type="component" value="Chromosome 2"/>
</dbReference>
<comment type="function">
    <text evidence="9">Part of the tripartite ATP-independent periplasmic (TRAP) transport system.</text>
</comment>
<feature type="domain" description="Tripartite ATP-independent periplasmic transporters DctQ component" evidence="10">
    <location>
        <begin position="31"/>
        <end position="159"/>
    </location>
</feature>
<keyword evidence="6 9" id="KW-1133">Transmembrane helix</keyword>
<dbReference type="Proteomes" id="UP000238163">
    <property type="component" value="Unassembled WGS sequence"/>
</dbReference>
<keyword evidence="4 9" id="KW-0997">Cell inner membrane</keyword>
<comment type="similarity">
    <text evidence="8 9">Belongs to the TRAP transporter small permease family.</text>
</comment>
<dbReference type="EMBL" id="CP033578">
    <property type="protein sequence ID" value="AYV24779.1"/>
    <property type="molecule type" value="Genomic_DNA"/>
</dbReference>
<protein>
    <recommendedName>
        <fullName evidence="9">TRAP transporter small permease protein</fullName>
    </recommendedName>
</protein>
<feature type="transmembrane region" description="Helical" evidence="9">
    <location>
        <begin position="131"/>
        <end position="152"/>
    </location>
</feature>
<evidence type="ECO:0000256" key="5">
    <source>
        <dbReference type="ARBA" id="ARBA00022692"/>
    </source>
</evidence>
<evidence type="ECO:0000313" key="11">
    <source>
        <dbReference type="EMBL" id="ASI92749.1"/>
    </source>
</evidence>
<reference evidence="13 15" key="4">
    <citation type="submission" date="2018-03" db="EMBL/GenBank/DDBJ databases">
        <title>Genetic Diversity and Phenotypic Plasticity of AHL Mediated Quorum Sensing in Environmental Strains of Vibrio mediterranei.</title>
        <authorList>
            <person name="Lantoine F."/>
            <person name="Vouve F."/>
        </authorList>
    </citation>
    <scope>NUCLEOTIDE SEQUENCE [LARGE SCALE GENOMIC DNA]</scope>
    <source>
        <strain evidence="13 15">17LN0615E</strain>
    </source>
</reference>